<name>A0A8S5NDQ4_9CAUD</name>
<dbReference type="EMBL" id="BK015134">
    <property type="protein sequence ID" value="DAD92402.1"/>
    <property type="molecule type" value="Genomic_DNA"/>
</dbReference>
<sequence length="176" mass="19662">MFKDLNKGALVHIVDSTNIPVYFQGVLSEMSLPYTPQPQPGQQFNPMFQVVDMTVQVNGNNQIFKGIPYMSDVATHAGMTVSCSQSSLKTVVEGIYRKSLDAIQNVDKHRNTITACESILEQIDPGVAQSKAQEKKITDLQNEIYQLKKDMPTLEDIKTLFMQSMSSSTNNVKKDK</sequence>
<organism evidence="1">
    <name type="scientific">Siphoviridae sp. ctlwB1</name>
    <dbReference type="NCBI Taxonomy" id="2826449"/>
    <lineage>
        <taxon>Viruses</taxon>
        <taxon>Duplodnaviria</taxon>
        <taxon>Heunggongvirae</taxon>
        <taxon>Uroviricota</taxon>
        <taxon>Caudoviricetes</taxon>
    </lineage>
</organism>
<proteinExistence type="predicted"/>
<protein>
    <submittedName>
        <fullName evidence="1">Uncharacterized protein</fullName>
    </submittedName>
</protein>
<reference evidence="1" key="1">
    <citation type="journal article" date="2021" name="Proc. Natl. Acad. Sci. U.S.A.">
        <title>A Catalog of Tens of Thousands of Viruses from Human Metagenomes Reveals Hidden Associations with Chronic Diseases.</title>
        <authorList>
            <person name="Tisza M.J."/>
            <person name="Buck C.B."/>
        </authorList>
    </citation>
    <scope>NUCLEOTIDE SEQUENCE</scope>
    <source>
        <strain evidence="1">CtlwB1</strain>
    </source>
</reference>
<accession>A0A8S5NDQ4</accession>
<evidence type="ECO:0000313" key="1">
    <source>
        <dbReference type="EMBL" id="DAD92402.1"/>
    </source>
</evidence>